<proteinExistence type="predicted"/>
<keyword evidence="1" id="KW-0732">Signal</keyword>
<evidence type="ECO:0000313" key="2">
    <source>
        <dbReference type="EMBL" id="SLN75031.1"/>
    </source>
</evidence>
<dbReference type="OrthoDB" id="7708878at2"/>
<name>A0A1X7ABZ9_9RHOB</name>
<feature type="signal peptide" evidence="1">
    <location>
        <begin position="1"/>
        <end position="17"/>
    </location>
</feature>
<dbReference type="AlphaFoldDB" id="A0A1X7ABZ9"/>
<sequence>MLRLAIAIALLSSPALAQTSTLAGTDGTNSLGTVPCAANAGDPLQSCNAELRHHDDGTTTLAVALGGGEVRSIYFNDGIPSSSSSPAKITYETRGDLTVIFIDPGEVYEIPTAALIRQ</sequence>
<gene>
    <name evidence="2" type="ORF">RUM8411_04104</name>
</gene>
<dbReference type="EMBL" id="FWFP01000015">
    <property type="protein sequence ID" value="SLN75031.1"/>
    <property type="molecule type" value="Genomic_DNA"/>
</dbReference>
<dbReference type="RefSeq" id="WP_085824552.1">
    <property type="nucleotide sequence ID" value="NZ_FWFP01000015.1"/>
</dbReference>
<dbReference type="Proteomes" id="UP000193778">
    <property type="component" value="Unassembled WGS sequence"/>
</dbReference>
<evidence type="ECO:0000313" key="3">
    <source>
        <dbReference type="Proteomes" id="UP000193778"/>
    </source>
</evidence>
<reference evidence="3" key="1">
    <citation type="submission" date="2017-03" db="EMBL/GenBank/DDBJ databases">
        <authorList>
            <person name="Rodrigo-Torres L."/>
            <person name="Arahal R.D."/>
            <person name="Lucena T."/>
        </authorList>
    </citation>
    <scope>NUCLEOTIDE SEQUENCE [LARGE SCALE GENOMIC DNA]</scope>
    <source>
        <strain evidence="3">CECT 8411</strain>
    </source>
</reference>
<evidence type="ECO:0000256" key="1">
    <source>
        <dbReference type="SAM" id="SignalP"/>
    </source>
</evidence>
<feature type="chain" id="PRO_5013367228" evidence="1">
    <location>
        <begin position="18"/>
        <end position="118"/>
    </location>
</feature>
<keyword evidence="3" id="KW-1185">Reference proteome</keyword>
<protein>
    <submittedName>
        <fullName evidence="2">Uncharacterized protein</fullName>
    </submittedName>
</protein>
<accession>A0A1X7ABZ9</accession>
<organism evidence="2 3">
    <name type="scientific">Ruegeria meonggei</name>
    <dbReference type="NCBI Taxonomy" id="1446476"/>
    <lineage>
        <taxon>Bacteria</taxon>
        <taxon>Pseudomonadati</taxon>
        <taxon>Pseudomonadota</taxon>
        <taxon>Alphaproteobacteria</taxon>
        <taxon>Rhodobacterales</taxon>
        <taxon>Roseobacteraceae</taxon>
        <taxon>Ruegeria</taxon>
    </lineage>
</organism>